<feature type="transmembrane region" description="Helical" evidence="5">
    <location>
        <begin position="451"/>
        <end position="478"/>
    </location>
</feature>
<keyword evidence="2 5" id="KW-0812">Transmembrane</keyword>
<evidence type="ECO:0000256" key="6">
    <source>
        <dbReference type="RuleBase" id="RU000320"/>
    </source>
</evidence>
<dbReference type="FunCoup" id="G9EU05">
    <property type="interactions" value="144"/>
</dbReference>
<organism evidence="8 9">
    <name type="scientific">Legionella drancourtii LLAP12</name>
    <dbReference type="NCBI Taxonomy" id="658187"/>
    <lineage>
        <taxon>Bacteria</taxon>
        <taxon>Pseudomonadati</taxon>
        <taxon>Pseudomonadota</taxon>
        <taxon>Gammaproteobacteria</taxon>
        <taxon>Legionellales</taxon>
        <taxon>Legionellaceae</taxon>
        <taxon>Legionella</taxon>
    </lineage>
</organism>
<keyword evidence="4 5" id="KW-0472">Membrane</keyword>
<dbReference type="HAMAP" id="MF_00445">
    <property type="entry name" value="NDH1_NuoN_1"/>
    <property type="match status" value="1"/>
</dbReference>
<feature type="transmembrane region" description="Helical" evidence="5">
    <location>
        <begin position="78"/>
        <end position="94"/>
    </location>
</feature>
<feature type="transmembrane region" description="Helical" evidence="5">
    <location>
        <begin position="160"/>
        <end position="184"/>
    </location>
</feature>
<dbReference type="RefSeq" id="WP_006872659.1">
    <property type="nucleotide sequence ID" value="NZ_JH413848.1"/>
</dbReference>
<evidence type="ECO:0000256" key="2">
    <source>
        <dbReference type="ARBA" id="ARBA00022692"/>
    </source>
</evidence>
<feature type="transmembrane region" description="Helical" evidence="5">
    <location>
        <begin position="273"/>
        <end position="294"/>
    </location>
</feature>
<dbReference type="Proteomes" id="UP000002770">
    <property type="component" value="Unassembled WGS sequence"/>
</dbReference>
<dbReference type="GO" id="GO:0042773">
    <property type="term" value="P:ATP synthesis coupled electron transport"/>
    <property type="evidence" value="ECO:0007669"/>
    <property type="project" value="InterPro"/>
</dbReference>
<dbReference type="HOGENOM" id="CLU_007100_1_3_6"/>
<dbReference type="AlphaFoldDB" id="G9EU05"/>
<dbReference type="eggNOG" id="COG1007">
    <property type="taxonomic scope" value="Bacteria"/>
</dbReference>
<dbReference type="STRING" id="658187.LDG_8793"/>
<dbReference type="NCBIfam" id="NF004442">
    <property type="entry name" value="PRK05777.1-5"/>
    <property type="match status" value="1"/>
</dbReference>
<dbReference type="GO" id="GO:0048038">
    <property type="term" value="F:quinone binding"/>
    <property type="evidence" value="ECO:0007669"/>
    <property type="project" value="UniProtKB-KW"/>
</dbReference>
<feature type="transmembrane region" description="Helical" evidence="5">
    <location>
        <begin position="328"/>
        <end position="350"/>
    </location>
</feature>
<evidence type="ECO:0000256" key="4">
    <source>
        <dbReference type="ARBA" id="ARBA00023136"/>
    </source>
</evidence>
<evidence type="ECO:0000256" key="1">
    <source>
        <dbReference type="ARBA" id="ARBA00004127"/>
    </source>
</evidence>
<dbReference type="PRINTS" id="PR01434">
    <property type="entry name" value="NADHDHGNASE5"/>
</dbReference>
<evidence type="ECO:0000256" key="3">
    <source>
        <dbReference type="ARBA" id="ARBA00022989"/>
    </source>
</evidence>
<feature type="transmembrane region" description="Helical" evidence="5">
    <location>
        <begin position="406"/>
        <end position="426"/>
    </location>
</feature>
<keyword evidence="5" id="KW-1003">Cell membrane</keyword>
<evidence type="ECO:0000313" key="9">
    <source>
        <dbReference type="Proteomes" id="UP000002770"/>
    </source>
</evidence>
<feature type="transmembrane region" description="Helical" evidence="5">
    <location>
        <begin position="38"/>
        <end position="58"/>
    </location>
</feature>
<dbReference type="InParanoid" id="G9EU05"/>
<feature type="transmembrane region" description="Helical" evidence="5">
    <location>
        <begin position="301"/>
        <end position="322"/>
    </location>
</feature>
<proteinExistence type="inferred from homology"/>
<reference evidence="8 9" key="1">
    <citation type="journal article" date="2011" name="BMC Genomics">
        <title>Insight into cross-talk between intra-amoebal pathogens.</title>
        <authorList>
            <person name="Gimenez G."/>
            <person name="Bertelli C."/>
            <person name="Moliner C."/>
            <person name="Robert C."/>
            <person name="Raoult D."/>
            <person name="Fournier P.E."/>
            <person name="Greub G."/>
        </authorList>
    </citation>
    <scope>NUCLEOTIDE SEQUENCE [LARGE SCALE GENOMIC DNA]</scope>
    <source>
        <strain evidence="8 9">LLAP12</strain>
    </source>
</reference>
<dbReference type="InterPro" id="IPR001750">
    <property type="entry name" value="ND/Mrp_TM"/>
</dbReference>
<dbReference type="GO" id="GO:0008137">
    <property type="term" value="F:NADH dehydrogenase (ubiquinone) activity"/>
    <property type="evidence" value="ECO:0007669"/>
    <property type="project" value="InterPro"/>
</dbReference>
<dbReference type="PANTHER" id="PTHR22773">
    <property type="entry name" value="NADH DEHYDROGENASE"/>
    <property type="match status" value="1"/>
</dbReference>
<evidence type="ECO:0000313" key="8">
    <source>
        <dbReference type="EMBL" id="EHL29356.1"/>
    </source>
</evidence>
<protein>
    <recommendedName>
        <fullName evidence="5">NADH-quinone oxidoreductase subunit N</fullName>
        <ecNumber evidence="5">7.1.1.-</ecNumber>
    </recommendedName>
    <alternativeName>
        <fullName evidence="5">NADH dehydrogenase I subunit N</fullName>
    </alternativeName>
    <alternativeName>
        <fullName evidence="5">NDH-1 subunit N</fullName>
    </alternativeName>
</protein>
<keyword evidence="9" id="KW-1185">Reference proteome</keyword>
<comment type="subunit">
    <text evidence="5">NDH-1 is composed of 14 different subunits. Subunits NuoA, H, J, K, L, M, N constitute the membrane sector of the complex.</text>
</comment>
<comment type="catalytic activity">
    <reaction evidence="5">
        <text>a quinone + NADH + 5 H(+)(in) = a quinol + NAD(+) + 4 H(+)(out)</text>
        <dbReference type="Rhea" id="RHEA:57888"/>
        <dbReference type="ChEBI" id="CHEBI:15378"/>
        <dbReference type="ChEBI" id="CHEBI:24646"/>
        <dbReference type="ChEBI" id="CHEBI:57540"/>
        <dbReference type="ChEBI" id="CHEBI:57945"/>
        <dbReference type="ChEBI" id="CHEBI:132124"/>
    </reaction>
</comment>
<dbReference type="GO" id="GO:0050136">
    <property type="term" value="F:NADH dehydrogenase (quinone) (non-electrogenic) activity"/>
    <property type="evidence" value="ECO:0007669"/>
    <property type="project" value="UniProtKB-UniRule"/>
</dbReference>
<keyword evidence="3 5" id="KW-1133">Transmembrane helix</keyword>
<evidence type="ECO:0000256" key="5">
    <source>
        <dbReference type="HAMAP-Rule" id="MF_00445"/>
    </source>
</evidence>
<sequence>MIALFENIHVALPEMVILATASLALLADLFLRHRYKSIAFVISCVGLILAACISFLYLGMYKVITLNGLFISDDMAQLMKFFIYLTVLLSFIYSRHYIDERQMPSGDYYVLGLFSTLGMMILVSAHSLLTIFLGLELMSLPLYAMTAIRRTDSDASEAAMKYFVMGSIASAMLLYGISLIYGATGKLDLLDVASSIAANWQQESALLSFALVFIMAGVCFKLAAVPFHMWAPDVYQGAPTSVTLFISAAPKVAALGMAFRFLTISFVDITAQWQQILLVITLLSTGLGNLFAVVQTSIKRLLSYSAISHIGYALFGVLAASAAGYSAALYYILVYAITSAAAFGLIVLMSSHGMEIDNIDDLKGLNKRNPWLAFLMLIIMFSMAGVPPTVGFFAKLLVLKALVDVHMTWVAIVGLVFTVIGAYYYLRIVKLMYFDKPIHEEPVMISKGNTLVLSLNCLSLLYLGIFPSALIVSCINAFTN</sequence>
<feature type="domain" description="NADH:quinone oxidoreductase/Mrp antiporter transmembrane" evidence="7">
    <location>
        <begin position="125"/>
        <end position="420"/>
    </location>
</feature>
<comment type="function">
    <text evidence="5">NDH-1 shuttles electrons from NADH, via FMN and iron-sulfur (Fe-S) centers, to quinones in the respiratory chain. The immediate electron acceptor for the enzyme in this species is believed to be ubiquinone. Couples the redox reaction to proton translocation (for every two electrons transferred, four hydrogen ions are translocated across the cytoplasmic membrane), and thus conserves the redox energy in a proton gradient.</text>
</comment>
<keyword evidence="5" id="KW-0520">NAD</keyword>
<dbReference type="InterPro" id="IPR010096">
    <property type="entry name" value="NADH-Q_OxRdtase_suN/2"/>
</dbReference>
<evidence type="ECO:0000259" key="7">
    <source>
        <dbReference type="Pfam" id="PF00361"/>
    </source>
</evidence>
<dbReference type="Pfam" id="PF00361">
    <property type="entry name" value="Proton_antipo_M"/>
    <property type="match status" value="1"/>
</dbReference>
<feature type="transmembrane region" description="Helical" evidence="5">
    <location>
        <begin position="204"/>
        <end position="230"/>
    </location>
</feature>
<keyword evidence="5" id="KW-1278">Translocase</keyword>
<keyword evidence="5" id="KW-0813">Transport</keyword>
<keyword evidence="5" id="KW-0874">Quinone</keyword>
<dbReference type="NCBIfam" id="TIGR01770">
    <property type="entry name" value="NDH_I_N"/>
    <property type="match status" value="1"/>
</dbReference>
<keyword evidence="5" id="KW-0830">Ubiquinone</keyword>
<accession>G9EU05</accession>
<dbReference type="GO" id="GO:0005886">
    <property type="term" value="C:plasma membrane"/>
    <property type="evidence" value="ECO:0007669"/>
    <property type="project" value="UniProtKB-SubCell"/>
</dbReference>
<feature type="transmembrane region" description="Helical" evidence="5">
    <location>
        <begin position="12"/>
        <end position="31"/>
    </location>
</feature>
<dbReference type="EC" id="7.1.1.-" evidence="5"/>
<gene>
    <name evidence="5" type="primary">nuoN</name>
    <name evidence="8" type="ORF">LDG_8793</name>
</gene>
<dbReference type="GO" id="GO:0012505">
    <property type="term" value="C:endomembrane system"/>
    <property type="evidence" value="ECO:0007669"/>
    <property type="project" value="UniProtKB-SubCell"/>
</dbReference>
<name>G9EU05_9GAMM</name>
<feature type="transmembrane region" description="Helical" evidence="5">
    <location>
        <begin position="371"/>
        <end position="394"/>
    </location>
</feature>
<comment type="similarity">
    <text evidence="5">Belongs to the complex I subunit 2 family.</text>
</comment>
<feature type="transmembrane region" description="Helical" evidence="5">
    <location>
        <begin position="106"/>
        <end position="123"/>
    </location>
</feature>
<comment type="subcellular location">
    <subcellularLocation>
        <location evidence="5">Cell membrane</location>
        <topology evidence="5">Multi-pass membrane protein</topology>
    </subcellularLocation>
    <subcellularLocation>
        <location evidence="1">Endomembrane system</location>
        <topology evidence="1">Multi-pass membrane protein</topology>
    </subcellularLocation>
    <subcellularLocation>
        <location evidence="6">Membrane</location>
        <topology evidence="6">Multi-pass membrane protein</topology>
    </subcellularLocation>
</comment>
<dbReference type="EMBL" id="JH413848">
    <property type="protein sequence ID" value="EHL29356.1"/>
    <property type="molecule type" value="Genomic_DNA"/>
</dbReference>
<dbReference type="OrthoDB" id="9768329at2"/>